<dbReference type="PANTHER" id="PTHR15629:SF2">
    <property type="entry name" value="SH3 DOMAIN-CONTAINING YSC84-LIKE PROTEIN 1"/>
    <property type="match status" value="1"/>
</dbReference>
<evidence type="ECO:0000259" key="5">
    <source>
        <dbReference type="PROSITE" id="PS50002"/>
    </source>
</evidence>
<dbReference type="Pfam" id="PF00018">
    <property type="entry name" value="SH3_1"/>
    <property type="match status" value="1"/>
</dbReference>
<dbReference type="OrthoDB" id="443981at2759"/>
<dbReference type="GO" id="GO:0035091">
    <property type="term" value="F:phosphatidylinositol binding"/>
    <property type="evidence" value="ECO:0007669"/>
    <property type="project" value="TreeGrafter"/>
</dbReference>
<evidence type="ECO:0000313" key="7">
    <source>
        <dbReference type="Proteomes" id="UP000187455"/>
    </source>
</evidence>
<dbReference type="SUPFAM" id="SSF50044">
    <property type="entry name" value="SH3-domain"/>
    <property type="match status" value="1"/>
</dbReference>
<dbReference type="Gene3D" id="2.30.30.40">
    <property type="entry name" value="SH3 Domains"/>
    <property type="match status" value="1"/>
</dbReference>
<sequence length="416" mass="43788">MKKINSPIPASLAKECEKAAKILNAFVDPKSAKSIDKVIPKNILERCKGIAILTIIKAGFIWSGRVGSGLVFARLPDGSKTWLFMLFLPPPSYFISFTRWSAPSAIGTAGIGVGGQIGAELTDFVMILNTSSAVKAFSHGGNVTLGGNIGVAAGPFGRSAEVSGAVLNVAPVFSYSKSKGLFAGVSLEGSVILERKDANEKFYGRRVSANSLLTGQIEPPPQASSLYRAMELKSSSSAGLYGSPAPGSAPPSNPYDDSQTQNYGTTNYSASPYGTNASRLNNPIVPEANGGGYQSRYSAPQNNPPNYLDTTGGVTRNVPEKYGVSTQQSRNTMPQADAYYGQASRNTGSLAGNRAPPPPPPMPQAPKERTATALYAFNGDAPGDLRFNKGDVITITKSTATQDDWWEGKCNGLSGQ</sequence>
<dbReference type="SMART" id="SM00326">
    <property type="entry name" value="SH3"/>
    <property type="match status" value="1"/>
</dbReference>
<feature type="domain" description="SH3" evidence="5">
    <location>
        <begin position="366"/>
        <end position="416"/>
    </location>
</feature>
<evidence type="ECO:0000313" key="6">
    <source>
        <dbReference type="EMBL" id="OLY81777.1"/>
    </source>
</evidence>
<feature type="region of interest" description="Disordered" evidence="4">
    <location>
        <begin position="237"/>
        <end position="305"/>
    </location>
</feature>
<evidence type="ECO:0000256" key="3">
    <source>
        <dbReference type="PROSITE-ProRule" id="PRU00192"/>
    </source>
</evidence>
<dbReference type="EMBL" id="LSSL01002166">
    <property type="protein sequence ID" value="OLY81777.1"/>
    <property type="molecule type" value="Genomic_DNA"/>
</dbReference>
<comment type="caution">
    <text evidence="6">The sequence shown here is derived from an EMBL/GenBank/DDBJ whole genome shotgun (WGS) entry which is preliminary data.</text>
</comment>
<dbReference type="PROSITE" id="PS50002">
    <property type="entry name" value="SH3"/>
    <property type="match status" value="1"/>
</dbReference>
<dbReference type="InterPro" id="IPR007461">
    <property type="entry name" value="Ysc84_actin-binding"/>
</dbReference>
<feature type="compositionally biased region" description="Polar residues" evidence="4">
    <location>
        <begin position="295"/>
        <end position="305"/>
    </location>
</feature>
<comment type="similarity">
    <text evidence="1">Belongs to the SH3YL1 family.</text>
</comment>
<dbReference type="InterPro" id="IPR001452">
    <property type="entry name" value="SH3_domain"/>
</dbReference>
<feature type="compositionally biased region" description="Polar residues" evidence="4">
    <location>
        <begin position="255"/>
        <end position="281"/>
    </location>
</feature>
<dbReference type="InterPro" id="IPR033643">
    <property type="entry name" value="SYLF_SH3YL1-like"/>
</dbReference>
<feature type="compositionally biased region" description="Pro residues" evidence="4">
    <location>
        <begin position="355"/>
        <end position="364"/>
    </location>
</feature>
<evidence type="ECO:0000256" key="1">
    <source>
        <dbReference type="ARBA" id="ARBA00007761"/>
    </source>
</evidence>
<feature type="region of interest" description="Disordered" evidence="4">
    <location>
        <begin position="344"/>
        <end position="366"/>
    </location>
</feature>
<gene>
    <name evidence="6" type="ORF">AYI68_g4113</name>
</gene>
<dbReference type="InterPro" id="IPR036028">
    <property type="entry name" value="SH3-like_dom_sf"/>
</dbReference>
<feature type="non-terminal residue" evidence="6">
    <location>
        <position position="416"/>
    </location>
</feature>
<keyword evidence="7" id="KW-1185">Reference proteome</keyword>
<feature type="compositionally biased region" description="Low complexity" evidence="4">
    <location>
        <begin position="237"/>
        <end position="246"/>
    </location>
</feature>
<evidence type="ECO:0000256" key="4">
    <source>
        <dbReference type="SAM" id="MobiDB-lite"/>
    </source>
</evidence>
<organism evidence="6 7">
    <name type="scientific">Smittium mucronatum</name>
    <dbReference type="NCBI Taxonomy" id="133383"/>
    <lineage>
        <taxon>Eukaryota</taxon>
        <taxon>Fungi</taxon>
        <taxon>Fungi incertae sedis</taxon>
        <taxon>Zoopagomycota</taxon>
        <taxon>Kickxellomycotina</taxon>
        <taxon>Harpellomycetes</taxon>
        <taxon>Harpellales</taxon>
        <taxon>Legeriomycetaceae</taxon>
        <taxon>Smittium</taxon>
    </lineage>
</organism>
<dbReference type="CDD" id="cd11525">
    <property type="entry name" value="SYLF_SH3YL1_like"/>
    <property type="match status" value="1"/>
</dbReference>
<dbReference type="Proteomes" id="UP000187455">
    <property type="component" value="Unassembled WGS sequence"/>
</dbReference>
<protein>
    <submittedName>
        <fullName evidence="6">SH3 domain-containing protein</fullName>
    </submittedName>
</protein>
<dbReference type="InterPro" id="IPR051702">
    <property type="entry name" value="SH3_domain_YSC84-like"/>
</dbReference>
<dbReference type="AlphaFoldDB" id="A0A1R0GY15"/>
<proteinExistence type="inferred from homology"/>
<evidence type="ECO:0000256" key="2">
    <source>
        <dbReference type="ARBA" id="ARBA00022443"/>
    </source>
</evidence>
<reference evidence="6 7" key="1">
    <citation type="journal article" date="2016" name="Mol. Biol. Evol.">
        <title>Genome-Wide Survey of Gut Fungi (Harpellales) Reveals the First Horizontally Transferred Ubiquitin Gene from a Mosquito Host.</title>
        <authorList>
            <person name="Wang Y."/>
            <person name="White M.M."/>
            <person name="Kvist S."/>
            <person name="Moncalvo J.M."/>
        </authorList>
    </citation>
    <scope>NUCLEOTIDE SEQUENCE [LARGE SCALE GENOMIC DNA]</scope>
    <source>
        <strain evidence="6 7">ALG-7-W6</strain>
    </source>
</reference>
<keyword evidence="2 3" id="KW-0728">SH3 domain</keyword>
<dbReference type="STRING" id="133383.A0A1R0GY15"/>
<dbReference type="PANTHER" id="PTHR15629">
    <property type="entry name" value="SH3YL1 PROTEIN"/>
    <property type="match status" value="1"/>
</dbReference>
<dbReference type="Pfam" id="PF04366">
    <property type="entry name" value="Ysc84"/>
    <property type="match status" value="1"/>
</dbReference>
<accession>A0A1R0GY15</accession>
<name>A0A1R0GY15_9FUNG</name>